<dbReference type="EMBL" id="CAAALY010088880">
    <property type="protein sequence ID" value="VEL27664.1"/>
    <property type="molecule type" value="Genomic_DNA"/>
</dbReference>
<dbReference type="Proteomes" id="UP000784294">
    <property type="component" value="Unassembled WGS sequence"/>
</dbReference>
<name>A0A3S5AMS8_9PLAT</name>
<protein>
    <submittedName>
        <fullName evidence="1">Uncharacterized protein</fullName>
    </submittedName>
</protein>
<proteinExistence type="predicted"/>
<dbReference type="AlphaFoldDB" id="A0A3S5AMS8"/>
<evidence type="ECO:0000313" key="2">
    <source>
        <dbReference type="Proteomes" id="UP000784294"/>
    </source>
</evidence>
<accession>A0A3S5AMS8</accession>
<gene>
    <name evidence="1" type="ORF">PXEA_LOCUS21104</name>
</gene>
<reference evidence="1" key="1">
    <citation type="submission" date="2018-11" db="EMBL/GenBank/DDBJ databases">
        <authorList>
            <consortium name="Pathogen Informatics"/>
        </authorList>
    </citation>
    <scope>NUCLEOTIDE SEQUENCE</scope>
</reference>
<keyword evidence="2" id="KW-1185">Reference proteome</keyword>
<organism evidence="1 2">
    <name type="scientific">Protopolystoma xenopodis</name>
    <dbReference type="NCBI Taxonomy" id="117903"/>
    <lineage>
        <taxon>Eukaryota</taxon>
        <taxon>Metazoa</taxon>
        <taxon>Spiralia</taxon>
        <taxon>Lophotrochozoa</taxon>
        <taxon>Platyhelminthes</taxon>
        <taxon>Monogenea</taxon>
        <taxon>Polyopisthocotylea</taxon>
        <taxon>Polystomatidea</taxon>
        <taxon>Polystomatidae</taxon>
        <taxon>Protopolystoma</taxon>
    </lineage>
</organism>
<evidence type="ECO:0000313" key="1">
    <source>
        <dbReference type="EMBL" id="VEL27664.1"/>
    </source>
</evidence>
<comment type="caution">
    <text evidence="1">The sequence shown here is derived from an EMBL/GenBank/DDBJ whole genome shotgun (WGS) entry which is preliminary data.</text>
</comment>
<sequence length="110" mass="12407">MNSLNHEEEVLLRADEDDIELLLLLQQPPSASTASGSPKIGRYLSHELAIQLEAMNDFLQPYEALWRTAAHYKKSADFWHNEALVLLDINSIEDEVGQSRLGSHVVQPRA</sequence>